<dbReference type="PROSITE" id="PS00154">
    <property type="entry name" value="ATPASE_E1_E2"/>
    <property type="match status" value="1"/>
</dbReference>
<evidence type="ECO:0000256" key="6">
    <source>
        <dbReference type="ARBA" id="ARBA00022723"/>
    </source>
</evidence>
<evidence type="ECO:0000256" key="12">
    <source>
        <dbReference type="ARBA" id="ARBA00022989"/>
    </source>
</evidence>
<dbReference type="SUPFAM" id="SSF81665">
    <property type="entry name" value="Calcium ATPase, transmembrane domain M"/>
    <property type="match status" value="1"/>
</dbReference>
<dbReference type="GO" id="GO:0005886">
    <property type="term" value="C:plasma membrane"/>
    <property type="evidence" value="ECO:0007669"/>
    <property type="project" value="TreeGrafter"/>
</dbReference>
<dbReference type="InterPro" id="IPR059000">
    <property type="entry name" value="ATPase_P-type_domA"/>
</dbReference>
<evidence type="ECO:0000259" key="16">
    <source>
        <dbReference type="SMART" id="SM00831"/>
    </source>
</evidence>
<dbReference type="AlphaFoldDB" id="A0A1B6LDV2"/>
<dbReference type="FunFam" id="1.20.1110.10:FF:000002">
    <property type="entry name" value="Calcium-transporting ATPase"/>
    <property type="match status" value="1"/>
</dbReference>
<dbReference type="GO" id="GO:0005524">
    <property type="term" value="F:ATP binding"/>
    <property type="evidence" value="ECO:0007669"/>
    <property type="project" value="UniProtKB-KW"/>
</dbReference>
<dbReference type="GO" id="GO:0016887">
    <property type="term" value="F:ATP hydrolysis activity"/>
    <property type="evidence" value="ECO:0007669"/>
    <property type="project" value="InterPro"/>
</dbReference>
<feature type="transmembrane region" description="Helical" evidence="15">
    <location>
        <begin position="132"/>
        <end position="151"/>
    </location>
</feature>
<evidence type="ECO:0000256" key="9">
    <source>
        <dbReference type="ARBA" id="ARBA00022840"/>
    </source>
</evidence>
<keyword evidence="14 15" id="KW-0472">Membrane</keyword>
<feature type="non-terminal residue" evidence="18">
    <location>
        <position position="452"/>
    </location>
</feature>
<keyword evidence="3" id="KW-0813">Transport</keyword>
<evidence type="ECO:0000256" key="2">
    <source>
        <dbReference type="ARBA" id="ARBA00012790"/>
    </source>
</evidence>
<dbReference type="GO" id="GO:0051480">
    <property type="term" value="P:regulation of cytosolic calcium ion concentration"/>
    <property type="evidence" value="ECO:0007669"/>
    <property type="project" value="TreeGrafter"/>
</dbReference>
<dbReference type="GO" id="GO:0005388">
    <property type="term" value="F:P-type calcium transporter activity"/>
    <property type="evidence" value="ECO:0007669"/>
    <property type="project" value="UniProtKB-EC"/>
</dbReference>
<feature type="transmembrane region" description="Helical" evidence="15">
    <location>
        <begin position="367"/>
        <end position="396"/>
    </location>
</feature>
<keyword evidence="8" id="KW-0106">Calcium</keyword>
<feature type="domain" description="Cation-transporting P-type ATPase N-terminal" evidence="16">
    <location>
        <begin position="44"/>
        <end position="118"/>
    </location>
</feature>
<dbReference type="InterPro" id="IPR018303">
    <property type="entry name" value="ATPase_P-typ_P_site"/>
</dbReference>
<dbReference type="EMBL" id="GEBQ01026756">
    <property type="protein sequence ID" value="JAT13221.1"/>
    <property type="molecule type" value="Transcribed_RNA"/>
</dbReference>
<dbReference type="PRINTS" id="PR00119">
    <property type="entry name" value="CATATPASE"/>
</dbReference>
<evidence type="ECO:0000256" key="4">
    <source>
        <dbReference type="ARBA" id="ARBA00022568"/>
    </source>
</evidence>
<proteinExistence type="predicted"/>
<dbReference type="Pfam" id="PF00122">
    <property type="entry name" value="E1-E2_ATPase"/>
    <property type="match status" value="1"/>
</dbReference>
<reference evidence="18" key="1">
    <citation type="submission" date="2015-11" db="EMBL/GenBank/DDBJ databases">
        <title>De novo transcriptome assembly of four potential Pierce s Disease insect vectors from Arizona vineyards.</title>
        <authorList>
            <person name="Tassone E.E."/>
        </authorList>
    </citation>
    <scope>NUCLEOTIDE SEQUENCE</scope>
</reference>
<evidence type="ECO:0000256" key="5">
    <source>
        <dbReference type="ARBA" id="ARBA00022692"/>
    </source>
</evidence>
<keyword evidence="4" id="KW-0109">Calcium transport</keyword>
<name>A0A1B6LDV2_9HEMI</name>
<evidence type="ECO:0000313" key="17">
    <source>
        <dbReference type="EMBL" id="JAT13221.1"/>
    </source>
</evidence>
<evidence type="ECO:0000256" key="3">
    <source>
        <dbReference type="ARBA" id="ARBA00022448"/>
    </source>
</evidence>
<comment type="subcellular location">
    <subcellularLocation>
        <location evidence="1">Endomembrane system</location>
        <topology evidence="1">Multi-pass membrane protein</topology>
    </subcellularLocation>
</comment>
<dbReference type="InterPro" id="IPR001757">
    <property type="entry name" value="P_typ_ATPase"/>
</dbReference>
<dbReference type="GO" id="GO:0012505">
    <property type="term" value="C:endomembrane system"/>
    <property type="evidence" value="ECO:0007669"/>
    <property type="project" value="UniProtKB-SubCell"/>
</dbReference>
<dbReference type="InterPro" id="IPR023298">
    <property type="entry name" value="ATPase_P-typ_TM_dom_sf"/>
</dbReference>
<dbReference type="InterPro" id="IPR004014">
    <property type="entry name" value="ATPase_P-typ_cation-transptr_N"/>
</dbReference>
<dbReference type="Gene3D" id="2.70.150.10">
    <property type="entry name" value="Calcium-transporting ATPase, cytoplasmic transduction domain A"/>
    <property type="match status" value="1"/>
</dbReference>
<keyword evidence="5 15" id="KW-0812">Transmembrane</keyword>
<dbReference type="PANTHER" id="PTHR24093">
    <property type="entry name" value="CATION TRANSPORTING ATPASE"/>
    <property type="match status" value="1"/>
</dbReference>
<organism evidence="18">
    <name type="scientific">Graphocephala atropunctata</name>
    <dbReference type="NCBI Taxonomy" id="36148"/>
    <lineage>
        <taxon>Eukaryota</taxon>
        <taxon>Metazoa</taxon>
        <taxon>Ecdysozoa</taxon>
        <taxon>Arthropoda</taxon>
        <taxon>Hexapoda</taxon>
        <taxon>Insecta</taxon>
        <taxon>Pterygota</taxon>
        <taxon>Neoptera</taxon>
        <taxon>Paraneoptera</taxon>
        <taxon>Hemiptera</taxon>
        <taxon>Auchenorrhyncha</taxon>
        <taxon>Membracoidea</taxon>
        <taxon>Cicadellidae</taxon>
        <taxon>Cicadellinae</taxon>
        <taxon>Cicadellini</taxon>
        <taxon>Graphocephala</taxon>
    </lineage>
</organism>
<evidence type="ECO:0000256" key="10">
    <source>
        <dbReference type="ARBA" id="ARBA00022842"/>
    </source>
</evidence>
<dbReference type="InterPro" id="IPR008250">
    <property type="entry name" value="ATPase_P-typ_transduc_dom_A_sf"/>
</dbReference>
<dbReference type="NCBIfam" id="TIGR01494">
    <property type="entry name" value="ATPase_P-type"/>
    <property type="match status" value="2"/>
</dbReference>
<evidence type="ECO:0000256" key="15">
    <source>
        <dbReference type="SAM" id="Phobius"/>
    </source>
</evidence>
<evidence type="ECO:0000256" key="8">
    <source>
        <dbReference type="ARBA" id="ARBA00022837"/>
    </source>
</evidence>
<dbReference type="EC" id="7.2.2.10" evidence="2"/>
<dbReference type="FunFam" id="2.70.150.10:FF:000001">
    <property type="entry name" value="Calcium-transporting ATPase"/>
    <property type="match status" value="1"/>
</dbReference>
<dbReference type="Pfam" id="PF00690">
    <property type="entry name" value="Cation_ATPase_N"/>
    <property type="match status" value="1"/>
</dbReference>
<protein>
    <recommendedName>
        <fullName evidence="2">P-type Ca(2+) transporter</fullName>
        <ecNumber evidence="2">7.2.2.10</ecNumber>
    </recommendedName>
</protein>
<keyword evidence="11" id="KW-1278">Translocase</keyword>
<accession>A0A1B6LDV2</accession>
<keyword evidence="12 15" id="KW-1133">Transmembrane helix</keyword>
<dbReference type="PANTHER" id="PTHR24093:SF369">
    <property type="entry name" value="CALCIUM-TRANSPORTING ATPASE"/>
    <property type="match status" value="1"/>
</dbReference>
<feature type="transmembrane region" description="Helical" evidence="15">
    <location>
        <begin position="321"/>
        <end position="347"/>
    </location>
</feature>
<evidence type="ECO:0000256" key="13">
    <source>
        <dbReference type="ARBA" id="ARBA00023065"/>
    </source>
</evidence>
<evidence type="ECO:0000256" key="1">
    <source>
        <dbReference type="ARBA" id="ARBA00004127"/>
    </source>
</evidence>
<evidence type="ECO:0000313" key="18">
    <source>
        <dbReference type="EMBL" id="JAT21674.1"/>
    </source>
</evidence>
<keyword evidence="7" id="KW-0547">Nucleotide-binding</keyword>
<dbReference type="FunFam" id="1.20.1110.10:FF:000013">
    <property type="entry name" value="Calcium-transporting ATPase"/>
    <property type="match status" value="1"/>
</dbReference>
<sequence>MVEIFIRNTTMLRTPVQTPYGVTLKELRELMVFRGREGAAKIEVMGGLHGLCEKLTSSVTRGLTVDTKEFKLRRDTFGQNRIPKVAPKSFLRLVWEALLDSTLIILVSAAIISLTLNQLKPMEDEEEETHGWIEGVAILVSVLVVVLVTAFNDFTKERQFRSLQNRIDCEQQFPVIRDGETSHIPVTEILVGDVCQVKYGDVIPADGVLIQSSDLKVDESSLTGESDYVKKKVYHDPMLLSGTNVMEGSGKMMVTAVGVNSQAGIIFMLLGAVAEKKKHMKKKDRIKKPAVALDDAGTDDDIEAPPPESRMKRKSVLQGKLTKLAVQIGYIGSAVAILTVVMLVLRFCINEFWLAQKPWHDSYYNYFIHYFIIGVTVLVVAVPEGLPLAVTISLAYSVKKMMKDNNLVRHLDACETMGNATIICSDKTGTLTTNRMTVVQTYIYDEFSKVVT</sequence>
<dbReference type="EMBL" id="GEBQ01018303">
    <property type="protein sequence ID" value="JAT21674.1"/>
    <property type="molecule type" value="Transcribed_RNA"/>
</dbReference>
<evidence type="ECO:0000256" key="14">
    <source>
        <dbReference type="ARBA" id="ARBA00023136"/>
    </source>
</evidence>
<dbReference type="Gene3D" id="1.20.1110.10">
    <property type="entry name" value="Calcium-transporting ATPase, transmembrane domain"/>
    <property type="match status" value="2"/>
</dbReference>
<keyword evidence="10" id="KW-0460">Magnesium</keyword>
<dbReference type="SUPFAM" id="SSF81653">
    <property type="entry name" value="Calcium ATPase, transduction domain A"/>
    <property type="match status" value="1"/>
</dbReference>
<dbReference type="SMART" id="SM00831">
    <property type="entry name" value="Cation_ATPase_N"/>
    <property type="match status" value="1"/>
</dbReference>
<feature type="transmembrane region" description="Helical" evidence="15">
    <location>
        <begin position="90"/>
        <end position="112"/>
    </location>
</feature>
<evidence type="ECO:0000256" key="7">
    <source>
        <dbReference type="ARBA" id="ARBA00022741"/>
    </source>
</evidence>
<keyword evidence="13" id="KW-0406">Ion transport</keyword>
<dbReference type="GO" id="GO:0046872">
    <property type="term" value="F:metal ion binding"/>
    <property type="evidence" value="ECO:0007669"/>
    <property type="project" value="UniProtKB-KW"/>
</dbReference>
<evidence type="ECO:0000256" key="11">
    <source>
        <dbReference type="ARBA" id="ARBA00022967"/>
    </source>
</evidence>
<keyword evidence="6" id="KW-0479">Metal-binding</keyword>
<gene>
    <name evidence="17" type="ORF">g.9967</name>
    <name evidence="18" type="ORF">g.9973</name>
</gene>
<keyword evidence="9" id="KW-0067">ATP-binding</keyword>